<organism evidence="2 3">
    <name type="scientific">Natrarchaeobius chitinivorans</name>
    <dbReference type="NCBI Taxonomy" id="1679083"/>
    <lineage>
        <taxon>Archaea</taxon>
        <taxon>Methanobacteriati</taxon>
        <taxon>Methanobacteriota</taxon>
        <taxon>Stenosarchaea group</taxon>
        <taxon>Halobacteria</taxon>
        <taxon>Halobacteriales</taxon>
        <taxon>Natrialbaceae</taxon>
        <taxon>Natrarchaeobius</taxon>
    </lineage>
</organism>
<sequence>MEKIEAFHVLASADRQLVLDELAKRDGEASIDELSRQVAGRRHRISPEAISTTKTERARVRLIHTHLPRLAETNVVDLNWEEKTVSLRDIEETDRLFEAADELENWPPDDLAGISVSEL</sequence>
<dbReference type="AlphaFoldDB" id="A0A3N6PHV1"/>
<name>A0A3N6PHV1_NATCH</name>
<evidence type="ECO:0000313" key="3">
    <source>
        <dbReference type="Proteomes" id="UP000282323"/>
    </source>
</evidence>
<protein>
    <recommendedName>
        <fullName evidence="1">DUF7344 domain-containing protein</fullName>
    </recommendedName>
</protein>
<comment type="caution">
    <text evidence="2">The sequence shown here is derived from an EMBL/GenBank/DDBJ whole genome shotgun (WGS) entry which is preliminary data.</text>
</comment>
<keyword evidence="3" id="KW-1185">Reference proteome</keyword>
<dbReference type="EMBL" id="REGA01000001">
    <property type="protein sequence ID" value="RQG97745.1"/>
    <property type="molecule type" value="Genomic_DNA"/>
</dbReference>
<dbReference type="Pfam" id="PF24035">
    <property type="entry name" value="DUF7344"/>
    <property type="match status" value="1"/>
</dbReference>
<evidence type="ECO:0000313" key="2">
    <source>
        <dbReference type="EMBL" id="RQG97745.1"/>
    </source>
</evidence>
<evidence type="ECO:0000259" key="1">
    <source>
        <dbReference type="Pfam" id="PF24035"/>
    </source>
</evidence>
<accession>A0A3N6PHV1</accession>
<dbReference type="Proteomes" id="UP000282323">
    <property type="component" value="Unassembled WGS sequence"/>
</dbReference>
<dbReference type="InterPro" id="IPR055768">
    <property type="entry name" value="DUF7344"/>
</dbReference>
<gene>
    <name evidence="2" type="ORF">EA473_00570</name>
</gene>
<proteinExistence type="predicted"/>
<feature type="domain" description="DUF7344" evidence="1">
    <location>
        <begin position="7"/>
        <end position="86"/>
    </location>
</feature>
<dbReference type="OrthoDB" id="155703at2157"/>
<reference evidence="2 3" key="1">
    <citation type="submission" date="2018-10" db="EMBL/GenBank/DDBJ databases">
        <title>Natrarchaeobius chitinivorans gen. nov., sp. nov., and Natrarchaeobius haloalkaliphilus sp. nov., alkaliphilic, chitin-utilizing haloarchaea from hypersaline alkaline lakes.</title>
        <authorList>
            <person name="Sorokin D.Y."/>
            <person name="Elcheninov A.G."/>
            <person name="Kostrikina N.A."/>
            <person name="Bale N.J."/>
            <person name="Sinninghe Damste J.S."/>
            <person name="Khijniak T.V."/>
            <person name="Kublanov I.V."/>
            <person name="Toshchakov S.V."/>
        </authorList>
    </citation>
    <scope>NUCLEOTIDE SEQUENCE [LARGE SCALE GENOMIC DNA]</scope>
    <source>
        <strain evidence="2 3">AArcht4T</strain>
    </source>
</reference>